<evidence type="ECO:0000313" key="6">
    <source>
        <dbReference type="Proteomes" id="UP000001307"/>
    </source>
</evidence>
<dbReference type="Gene3D" id="2.130.10.10">
    <property type="entry name" value="YVTN repeat-like/Quinoprotein amine dehydrogenase"/>
    <property type="match status" value="1"/>
</dbReference>
<protein>
    <recommendedName>
        <fullName evidence="4">DUF4200 domain-containing protein</fullName>
    </recommendedName>
</protein>
<gene>
    <name evidence="5" type="ORF">GSOID_T00002897001</name>
</gene>
<feature type="region of interest" description="Disordered" evidence="3">
    <location>
        <begin position="319"/>
        <end position="380"/>
    </location>
</feature>
<dbReference type="PANTHER" id="PTHR21683">
    <property type="entry name" value="COILED-COIL DOMAIN-CONTAINING PROTEIN 42 LIKE-2-LIKE-RELATED"/>
    <property type="match status" value="1"/>
</dbReference>
<feature type="coiled-coil region" evidence="2">
    <location>
        <begin position="188"/>
        <end position="240"/>
    </location>
</feature>
<organism evidence="5">
    <name type="scientific">Oikopleura dioica</name>
    <name type="common">Tunicate</name>
    <dbReference type="NCBI Taxonomy" id="34765"/>
    <lineage>
        <taxon>Eukaryota</taxon>
        <taxon>Metazoa</taxon>
        <taxon>Chordata</taxon>
        <taxon>Tunicata</taxon>
        <taxon>Appendicularia</taxon>
        <taxon>Copelata</taxon>
        <taxon>Oikopleuridae</taxon>
        <taxon>Oikopleura</taxon>
    </lineage>
</organism>
<dbReference type="SUPFAM" id="SSF50978">
    <property type="entry name" value="WD40 repeat-like"/>
    <property type="match status" value="1"/>
</dbReference>
<dbReference type="EMBL" id="FN653141">
    <property type="protein sequence ID" value="CBY12837.1"/>
    <property type="molecule type" value="Genomic_DNA"/>
</dbReference>
<name>E4XSX5_OIKDI</name>
<reference evidence="5" key="1">
    <citation type="journal article" date="2010" name="Science">
        <title>Plasticity of animal genome architecture unmasked by rapid evolution of a pelagic tunicate.</title>
        <authorList>
            <person name="Denoeud F."/>
            <person name="Henriet S."/>
            <person name="Mungpakdee S."/>
            <person name="Aury J.M."/>
            <person name="Da Silva C."/>
            <person name="Brinkmann H."/>
            <person name="Mikhaleva J."/>
            <person name="Olsen L.C."/>
            <person name="Jubin C."/>
            <person name="Canestro C."/>
            <person name="Bouquet J.M."/>
            <person name="Danks G."/>
            <person name="Poulain J."/>
            <person name="Campsteijn C."/>
            <person name="Adamski M."/>
            <person name="Cross I."/>
            <person name="Yadetie F."/>
            <person name="Muffato M."/>
            <person name="Louis A."/>
            <person name="Butcher S."/>
            <person name="Tsagkogeorga G."/>
            <person name="Konrad A."/>
            <person name="Singh S."/>
            <person name="Jensen M.F."/>
            <person name="Cong E.H."/>
            <person name="Eikeseth-Otteraa H."/>
            <person name="Noel B."/>
            <person name="Anthouard V."/>
            <person name="Porcel B.M."/>
            <person name="Kachouri-Lafond R."/>
            <person name="Nishino A."/>
            <person name="Ugolini M."/>
            <person name="Chourrout P."/>
            <person name="Nishida H."/>
            <person name="Aasland R."/>
            <person name="Huzurbazar S."/>
            <person name="Westhof E."/>
            <person name="Delsuc F."/>
            <person name="Lehrach H."/>
            <person name="Reinhardt R."/>
            <person name="Weissenbach J."/>
            <person name="Roy S.W."/>
            <person name="Artiguenave F."/>
            <person name="Postlethwait J.H."/>
            <person name="Manak J.R."/>
            <person name="Thompson E.M."/>
            <person name="Jaillon O."/>
            <person name="Du Pasquier L."/>
            <person name="Boudinot P."/>
            <person name="Liberles D.A."/>
            <person name="Volff J.N."/>
            <person name="Philippe H."/>
            <person name="Lenhard B."/>
            <person name="Roest Crollius H."/>
            <person name="Wincker P."/>
            <person name="Chourrout D."/>
        </authorList>
    </citation>
    <scope>NUCLEOTIDE SEQUENCE [LARGE SCALE GENOMIC DNA]</scope>
</reference>
<dbReference type="InterPro" id="IPR051147">
    <property type="entry name" value="CFAP_domain-containing"/>
</dbReference>
<dbReference type="OrthoDB" id="10264063at2759"/>
<dbReference type="AlphaFoldDB" id="E4XSX5"/>
<dbReference type="InParanoid" id="E4XSX5"/>
<feature type="compositionally biased region" description="Polar residues" evidence="3">
    <location>
        <begin position="109"/>
        <end position="126"/>
    </location>
</feature>
<feature type="compositionally biased region" description="Basic and acidic residues" evidence="3">
    <location>
        <begin position="319"/>
        <end position="344"/>
    </location>
</feature>
<evidence type="ECO:0000259" key="4">
    <source>
        <dbReference type="Pfam" id="PF13863"/>
    </source>
</evidence>
<keyword evidence="6" id="KW-1185">Reference proteome</keyword>
<keyword evidence="1 2" id="KW-0175">Coiled coil</keyword>
<dbReference type="InterPro" id="IPR015943">
    <property type="entry name" value="WD40/YVTN_repeat-like_dom_sf"/>
</dbReference>
<feature type="compositionally biased region" description="Basic and acidic residues" evidence="3">
    <location>
        <begin position="71"/>
        <end position="83"/>
    </location>
</feature>
<feature type="compositionally biased region" description="Polar residues" evidence="3">
    <location>
        <begin position="85"/>
        <end position="100"/>
    </location>
</feature>
<dbReference type="GO" id="GO:0005856">
    <property type="term" value="C:cytoskeleton"/>
    <property type="evidence" value="ECO:0007669"/>
    <property type="project" value="UniProtKB-ARBA"/>
</dbReference>
<dbReference type="PANTHER" id="PTHR21683:SF3">
    <property type="entry name" value="CILIA AND FLAGELLA ASSOCIATED PROTEIN 100"/>
    <property type="match status" value="1"/>
</dbReference>
<evidence type="ECO:0000256" key="1">
    <source>
        <dbReference type="ARBA" id="ARBA00023054"/>
    </source>
</evidence>
<dbReference type="InterPro" id="IPR036322">
    <property type="entry name" value="WD40_repeat_dom_sf"/>
</dbReference>
<feature type="domain" description="DUF4200" evidence="4">
    <location>
        <begin position="2"/>
        <end position="71"/>
    </location>
</feature>
<sequence length="689" mass="79634">ITFDKFLKENDANSVESIRRVEQETRRKLEKVAAVKKLHNTIRGIETEISKSEERLKMFKKYRAFVDTLTPEEHRKPKKEKNISRKQSAVSTADSSSQIKSTKRKRMSARTSVMSNRRFSARNSKMSVKESVAFTPSSDNQEIERKTPDIVESSSDEEETYLYFNNPEDLLTLFHDLEDQNLSMIQNGQDMEEALDEMKAQAKVTEERLNREVNFLVDQIEMLEANVKRENEKVEDLELKCEFFSFGNYDEADQDKLVKQYDDAIKKVYGNIVGNEDAQIPTIHMVVSIENTLSQLLDEMENLPSETVAQYEKSFEKDRRARAREEKAREQEEAQKERVKRALERAQAAPRNNIGRKPVRRSEPPRSKAKTRTTNDENSKEQQEHRYFFVYFIFILEWQTNGAPVGDVAAAGTAAAGEETNEVFVSPSPRPWISLGSEKEIEEIRIKNERPLINVRCSRKRKLFGKKFNFSTSNGEIQNITGEEARPNQTHRMLHDMAIQSVKTKSEGETQTFCPEMRNQWSQYEARKDPVVSNDELEKKFASIIPLVNLALQQNELVNVFDDPWADLGDEDDGFGSKSDGHLREYQSFTDLMYSKDKRLTAVEWHPHIKSKFAVSCAQRYSLYERIEKAPKLLLSRKLILIWSFQDPIHPCILLEAPADVYCFKFNPINPNLIAGGCINGQIVIWSHK</sequence>
<feature type="region of interest" description="Disordered" evidence="3">
    <location>
        <begin position="70"/>
        <end position="154"/>
    </location>
</feature>
<proteinExistence type="predicted"/>
<accession>E4XSX5</accession>
<evidence type="ECO:0000313" key="5">
    <source>
        <dbReference type="EMBL" id="CBY12837.1"/>
    </source>
</evidence>
<evidence type="ECO:0000256" key="3">
    <source>
        <dbReference type="SAM" id="MobiDB-lite"/>
    </source>
</evidence>
<feature type="non-terminal residue" evidence="5">
    <location>
        <position position="1"/>
    </location>
</feature>
<dbReference type="InterPro" id="IPR025252">
    <property type="entry name" value="DUF4200"/>
</dbReference>
<evidence type="ECO:0000256" key="2">
    <source>
        <dbReference type="SAM" id="Coils"/>
    </source>
</evidence>
<dbReference type="Pfam" id="PF13863">
    <property type="entry name" value="DUF4200"/>
    <property type="match status" value="1"/>
</dbReference>
<dbReference type="Proteomes" id="UP000001307">
    <property type="component" value="Unassembled WGS sequence"/>
</dbReference>